<dbReference type="Proteomes" id="UP000193870">
    <property type="component" value="Unassembled WGS sequence"/>
</dbReference>
<feature type="transmembrane region" description="Helical" evidence="6">
    <location>
        <begin position="359"/>
        <end position="381"/>
    </location>
</feature>
<feature type="domain" description="Mechanosensitive ion channel MscS" evidence="7">
    <location>
        <begin position="412"/>
        <end position="477"/>
    </location>
</feature>
<protein>
    <submittedName>
        <fullName evidence="8">Mechanosensitive channel MscK</fullName>
    </submittedName>
</protein>
<proteinExistence type="predicted"/>
<evidence type="ECO:0000256" key="2">
    <source>
        <dbReference type="ARBA" id="ARBA00022475"/>
    </source>
</evidence>
<feature type="transmembrane region" description="Helical" evidence="6">
    <location>
        <begin position="317"/>
        <end position="338"/>
    </location>
</feature>
<dbReference type="EMBL" id="FWFV01000003">
    <property type="protein sequence ID" value="SLN36499.1"/>
    <property type="molecule type" value="Genomic_DNA"/>
</dbReference>
<evidence type="ECO:0000256" key="5">
    <source>
        <dbReference type="ARBA" id="ARBA00023136"/>
    </source>
</evidence>
<dbReference type="InterPro" id="IPR011066">
    <property type="entry name" value="MscS_channel_C_sf"/>
</dbReference>
<dbReference type="SUPFAM" id="SSF82689">
    <property type="entry name" value="Mechanosensitive channel protein MscS (YggB), C-terminal domain"/>
    <property type="match status" value="1"/>
</dbReference>
<gene>
    <name evidence="8" type="primary">mscK_2</name>
    <name evidence="8" type="ORF">PAM7066_01552</name>
</gene>
<dbReference type="PANTHER" id="PTHR30566:SF25">
    <property type="entry name" value="INNER MEMBRANE PROTEIN"/>
    <property type="match status" value="1"/>
</dbReference>
<feature type="transmembrane region" description="Helical" evidence="6">
    <location>
        <begin position="393"/>
        <end position="412"/>
    </location>
</feature>
<dbReference type="AlphaFoldDB" id="A0A1Y5SF31"/>
<dbReference type="InterPro" id="IPR006685">
    <property type="entry name" value="MscS_channel_2nd"/>
</dbReference>
<keyword evidence="2" id="KW-1003">Cell membrane</keyword>
<dbReference type="SUPFAM" id="SSF50182">
    <property type="entry name" value="Sm-like ribonucleoproteins"/>
    <property type="match status" value="1"/>
</dbReference>
<dbReference type="InterPro" id="IPR023408">
    <property type="entry name" value="MscS_beta-dom_sf"/>
</dbReference>
<evidence type="ECO:0000259" key="7">
    <source>
        <dbReference type="Pfam" id="PF00924"/>
    </source>
</evidence>
<reference evidence="8 9" key="1">
    <citation type="submission" date="2017-03" db="EMBL/GenBank/DDBJ databases">
        <authorList>
            <person name="Afonso C.L."/>
            <person name="Miller P.J."/>
            <person name="Scott M.A."/>
            <person name="Spackman E."/>
            <person name="Goraichik I."/>
            <person name="Dimitrov K.M."/>
            <person name="Suarez D.L."/>
            <person name="Swayne D.E."/>
        </authorList>
    </citation>
    <scope>NUCLEOTIDE SEQUENCE [LARGE SCALE GENOMIC DNA]</scope>
    <source>
        <strain evidence="8 9">CECT 7066</strain>
    </source>
</reference>
<evidence type="ECO:0000256" key="1">
    <source>
        <dbReference type="ARBA" id="ARBA00004651"/>
    </source>
</evidence>
<keyword evidence="3 6" id="KW-0812">Transmembrane</keyword>
<keyword evidence="4 6" id="KW-1133">Transmembrane helix</keyword>
<keyword evidence="9" id="KW-1185">Reference proteome</keyword>
<dbReference type="Gene3D" id="1.10.287.1260">
    <property type="match status" value="1"/>
</dbReference>
<feature type="transmembrane region" description="Helical" evidence="6">
    <location>
        <begin position="282"/>
        <end position="305"/>
    </location>
</feature>
<name>A0A1Y5SF31_9RHOB</name>
<evidence type="ECO:0000256" key="6">
    <source>
        <dbReference type="SAM" id="Phobius"/>
    </source>
</evidence>
<dbReference type="GO" id="GO:0008381">
    <property type="term" value="F:mechanosensitive monoatomic ion channel activity"/>
    <property type="evidence" value="ECO:0007669"/>
    <property type="project" value="UniProtKB-ARBA"/>
</dbReference>
<keyword evidence="5 6" id="KW-0472">Membrane</keyword>
<organism evidence="8 9">
    <name type="scientific">Palleronia marisminoris</name>
    <dbReference type="NCBI Taxonomy" id="315423"/>
    <lineage>
        <taxon>Bacteria</taxon>
        <taxon>Pseudomonadati</taxon>
        <taxon>Pseudomonadota</taxon>
        <taxon>Alphaproteobacteria</taxon>
        <taxon>Rhodobacterales</taxon>
        <taxon>Roseobacteraceae</taxon>
        <taxon>Palleronia</taxon>
    </lineage>
</organism>
<evidence type="ECO:0000313" key="9">
    <source>
        <dbReference type="Proteomes" id="UP000193870"/>
    </source>
</evidence>
<dbReference type="PANTHER" id="PTHR30566">
    <property type="entry name" value="YNAI-RELATED MECHANOSENSITIVE ION CHANNEL"/>
    <property type="match status" value="1"/>
</dbReference>
<evidence type="ECO:0000313" key="8">
    <source>
        <dbReference type="EMBL" id="SLN36499.1"/>
    </source>
</evidence>
<dbReference type="Gene3D" id="2.30.30.60">
    <property type="match status" value="1"/>
</dbReference>
<dbReference type="OrthoDB" id="9792218at2"/>
<dbReference type="Pfam" id="PF00924">
    <property type="entry name" value="MS_channel_2nd"/>
    <property type="match status" value="1"/>
</dbReference>
<feature type="transmembrane region" description="Helical" evidence="6">
    <location>
        <begin position="241"/>
        <end position="262"/>
    </location>
</feature>
<dbReference type="STRING" id="315423.SAMN04488020_103271"/>
<comment type="subcellular location">
    <subcellularLocation>
        <location evidence="1">Cell membrane</location>
        <topology evidence="1">Multi-pass membrane protein</topology>
    </subcellularLocation>
</comment>
<evidence type="ECO:0000256" key="3">
    <source>
        <dbReference type="ARBA" id="ARBA00022692"/>
    </source>
</evidence>
<dbReference type="InterPro" id="IPR010920">
    <property type="entry name" value="LSM_dom_sf"/>
</dbReference>
<sequence>MIDVLFFAGGSLLVVAILFGIATCSWQVRAGVGRTRSILAIALGATVLWSGANAQDEGEGAETFAFEVEQINEGLPPIDAPLRLDTPRAALESFLDAIRQDEFGRAAYALNLSAVPAEQQAERAPELALMLAFVLRRYDLIDWSEIPDQPDARVLPGLQQSTAPYTRRSVELGEVEVGGRPVPISLQRFRTEDDEAVWLFSPYAVERVTEIFAETRPGLLSRWVPLQQRLDTLGQPSLAEWVAAAILLAATILVWLAVYYAIRVAARHLRPTRARAARKLSLPLATLTAALALRVGINSLILLTGPIASKMVLGSEAIALAAGAWLLIQGVSAGTLSLSERYVVPLAADDPENRRIKTTVYVARRMALVAAALLSVGYILVRVGLFESFGVSVLASAGALGVLVAIAARPLLGNMVAGLQIALTDPLRIGDVVVYDGHWATVEDISFAHTVLRTWTETRLIVPHADFLSRPFENWSKEGDAVRRIVKIPVDFRIDVDVVRRKVREIVEGDPRSVEAPLVELVEVNAETAVIWIWLTGTTAFTSWYLHNDVREKLMAFLKDHDDGAFLPRRRYILVQDDPPAPGPVPPSEQG</sequence>
<dbReference type="GO" id="GO:0005886">
    <property type="term" value="C:plasma membrane"/>
    <property type="evidence" value="ECO:0007669"/>
    <property type="project" value="UniProtKB-SubCell"/>
</dbReference>
<dbReference type="RefSeq" id="WP_085853550.1">
    <property type="nucleotide sequence ID" value="NZ_FOPF01000003.1"/>
</dbReference>
<evidence type="ECO:0000256" key="4">
    <source>
        <dbReference type="ARBA" id="ARBA00022989"/>
    </source>
</evidence>
<accession>A0A1Y5SF31</accession>